<feature type="domain" description="DUF4136" evidence="2">
    <location>
        <begin position="30"/>
        <end position="180"/>
    </location>
</feature>
<evidence type="ECO:0000313" key="3">
    <source>
        <dbReference type="EMBL" id="MFD2245619.1"/>
    </source>
</evidence>
<comment type="caution">
    <text evidence="3">The sequence shown here is derived from an EMBL/GenBank/DDBJ whole genome shotgun (WGS) entry which is preliminary data.</text>
</comment>
<accession>A0ABW5CUB6</accession>
<sequence length="181" mass="20721">MNKISFRYLWLLTLCLLACSPITILDTESEDDFHLANYKTFDFYEVETSGDAIGPEYKEQLDYLKQEIEAQLKTRGLTRSSANPDLKVNMGIVLAEKVQTRETDIRTDGPRYMGQRRYTWKSQEVEVGRYKEGTLSVHLVDNSNNEMVWQGAAESIVPEDPGKQQRRIAEGVQKLIASIPQ</sequence>
<protein>
    <submittedName>
        <fullName evidence="3">DUF4136 domain-containing protein</fullName>
    </submittedName>
</protein>
<evidence type="ECO:0000313" key="4">
    <source>
        <dbReference type="Proteomes" id="UP001597374"/>
    </source>
</evidence>
<dbReference type="Gene3D" id="3.30.160.670">
    <property type="match status" value="1"/>
</dbReference>
<name>A0ABW5CUB6_9BACT</name>
<dbReference type="Pfam" id="PF13590">
    <property type="entry name" value="DUF4136"/>
    <property type="match status" value="1"/>
</dbReference>
<dbReference type="Proteomes" id="UP001597374">
    <property type="component" value="Unassembled WGS sequence"/>
</dbReference>
<keyword evidence="4" id="KW-1185">Reference proteome</keyword>
<dbReference type="InterPro" id="IPR025411">
    <property type="entry name" value="DUF4136"/>
</dbReference>
<feature type="chain" id="PRO_5045576329" evidence="1">
    <location>
        <begin position="26"/>
        <end position="181"/>
    </location>
</feature>
<evidence type="ECO:0000259" key="2">
    <source>
        <dbReference type="Pfam" id="PF13590"/>
    </source>
</evidence>
<proteinExistence type="predicted"/>
<feature type="signal peptide" evidence="1">
    <location>
        <begin position="1"/>
        <end position="25"/>
    </location>
</feature>
<reference evidence="4" key="1">
    <citation type="journal article" date="2019" name="Int. J. Syst. Evol. Microbiol.">
        <title>The Global Catalogue of Microorganisms (GCM) 10K type strain sequencing project: providing services to taxonomists for standard genome sequencing and annotation.</title>
        <authorList>
            <consortium name="The Broad Institute Genomics Platform"/>
            <consortium name="The Broad Institute Genome Sequencing Center for Infectious Disease"/>
            <person name="Wu L."/>
            <person name="Ma J."/>
        </authorList>
    </citation>
    <scope>NUCLEOTIDE SEQUENCE [LARGE SCALE GENOMIC DNA]</scope>
    <source>
        <strain evidence="4">CGMCC 4.1782</strain>
    </source>
</reference>
<gene>
    <name evidence="3" type="ORF">ACFSKP_05100</name>
</gene>
<organism evidence="3 4">
    <name type="scientific">Pontibacter ruber</name>
    <dbReference type="NCBI Taxonomy" id="1343895"/>
    <lineage>
        <taxon>Bacteria</taxon>
        <taxon>Pseudomonadati</taxon>
        <taxon>Bacteroidota</taxon>
        <taxon>Cytophagia</taxon>
        <taxon>Cytophagales</taxon>
        <taxon>Hymenobacteraceae</taxon>
        <taxon>Pontibacter</taxon>
    </lineage>
</organism>
<dbReference type="EMBL" id="JBHUIM010000001">
    <property type="protein sequence ID" value="MFD2245619.1"/>
    <property type="molecule type" value="Genomic_DNA"/>
</dbReference>
<keyword evidence="1" id="KW-0732">Signal</keyword>
<evidence type="ECO:0000256" key="1">
    <source>
        <dbReference type="SAM" id="SignalP"/>
    </source>
</evidence>
<dbReference type="RefSeq" id="WP_250428841.1">
    <property type="nucleotide sequence ID" value="NZ_JALPRR010000002.1"/>
</dbReference>